<dbReference type="GO" id="GO:0007165">
    <property type="term" value="P:signal transduction"/>
    <property type="evidence" value="ECO:0007669"/>
    <property type="project" value="InterPro"/>
</dbReference>
<proteinExistence type="predicted"/>
<feature type="domain" description="CheW-like" evidence="1">
    <location>
        <begin position="40"/>
        <end position="181"/>
    </location>
</feature>
<dbReference type="EMBL" id="QOVW01000075">
    <property type="protein sequence ID" value="RDB35790.1"/>
    <property type="molecule type" value="Genomic_DNA"/>
</dbReference>
<evidence type="ECO:0000313" key="2">
    <source>
        <dbReference type="EMBL" id="RDB35790.1"/>
    </source>
</evidence>
<dbReference type="GO" id="GO:0006935">
    <property type="term" value="P:chemotaxis"/>
    <property type="evidence" value="ECO:0007669"/>
    <property type="project" value="InterPro"/>
</dbReference>
<accession>A0A369KQY4</accession>
<dbReference type="PROSITE" id="PS50851">
    <property type="entry name" value="CHEW"/>
    <property type="match status" value="1"/>
</dbReference>
<dbReference type="InterPro" id="IPR036061">
    <property type="entry name" value="CheW-like_dom_sf"/>
</dbReference>
<dbReference type="PANTHER" id="PTHR22617">
    <property type="entry name" value="CHEMOTAXIS SENSOR HISTIDINE KINASE-RELATED"/>
    <property type="match status" value="1"/>
</dbReference>
<dbReference type="Gene3D" id="2.30.30.40">
    <property type="entry name" value="SH3 Domains"/>
    <property type="match status" value="1"/>
</dbReference>
<dbReference type="InterPro" id="IPR039315">
    <property type="entry name" value="CheW"/>
</dbReference>
<dbReference type="AlphaFoldDB" id="A0A369KQY4"/>
<evidence type="ECO:0000313" key="3">
    <source>
        <dbReference type="Proteomes" id="UP000253934"/>
    </source>
</evidence>
<dbReference type="Proteomes" id="UP000253934">
    <property type="component" value="Unassembled WGS sequence"/>
</dbReference>
<gene>
    <name evidence="2" type="ORF">DCC88_08420</name>
</gene>
<dbReference type="SUPFAM" id="SSF50341">
    <property type="entry name" value="CheW-like"/>
    <property type="match status" value="1"/>
</dbReference>
<keyword evidence="3" id="KW-1185">Reference proteome</keyword>
<organism evidence="2 3">
    <name type="scientific">Spirobacillus cienkowskii</name>
    <dbReference type="NCBI Taxonomy" id="495820"/>
    <lineage>
        <taxon>Bacteria</taxon>
        <taxon>Pseudomonadati</taxon>
        <taxon>Bdellovibrionota</taxon>
        <taxon>Oligoflexia</taxon>
        <taxon>Silvanigrellales</taxon>
        <taxon>Spirobacillus</taxon>
    </lineage>
</organism>
<dbReference type="Pfam" id="PF01584">
    <property type="entry name" value="CheW"/>
    <property type="match status" value="1"/>
</dbReference>
<comment type="caution">
    <text evidence="2">The sequence shown here is derived from an EMBL/GenBank/DDBJ whole genome shotgun (WGS) entry which is preliminary data.</text>
</comment>
<dbReference type="Gene3D" id="2.40.50.180">
    <property type="entry name" value="CheA-289, Domain 4"/>
    <property type="match status" value="1"/>
</dbReference>
<dbReference type="GO" id="GO:0005829">
    <property type="term" value="C:cytosol"/>
    <property type="evidence" value="ECO:0007669"/>
    <property type="project" value="TreeGrafter"/>
</dbReference>
<dbReference type="RefSeq" id="WP_338634950.1">
    <property type="nucleotide sequence ID" value="NZ_CP146516.1"/>
</dbReference>
<dbReference type="InterPro" id="IPR002545">
    <property type="entry name" value="CheW-lke_dom"/>
</dbReference>
<protein>
    <submittedName>
        <fullName evidence="2">Chemotaxis protein CheW</fullName>
    </submittedName>
</protein>
<evidence type="ECO:0000259" key="1">
    <source>
        <dbReference type="PROSITE" id="PS50851"/>
    </source>
</evidence>
<dbReference type="SMART" id="SM00260">
    <property type="entry name" value="CheW"/>
    <property type="match status" value="1"/>
</dbReference>
<dbReference type="PANTHER" id="PTHR22617:SF23">
    <property type="entry name" value="CHEMOTAXIS PROTEIN CHEW"/>
    <property type="match status" value="1"/>
</dbReference>
<reference evidence="2" key="1">
    <citation type="submission" date="2018-04" db="EMBL/GenBank/DDBJ databases">
        <title>Draft genome sequence of the Candidatus Spirobacillus cienkowskii, a pathogen of freshwater Daphnia species, reconstructed from hemolymph metagenomic reads.</title>
        <authorList>
            <person name="Bresciani L."/>
            <person name="Lemos L.N."/>
            <person name="Wale N."/>
            <person name="Lin J.Y."/>
            <person name="Fernandes G.R."/>
            <person name="Duffy M.A."/>
            <person name="Rodrigues J.M."/>
        </authorList>
    </citation>
    <scope>NUCLEOTIDE SEQUENCE [LARGE SCALE GENOMIC DNA]</scope>
    <source>
        <strain evidence="2">Binning01</strain>
    </source>
</reference>
<sequence>MSGNDAAQKGGKGGAKLDALYKLKHDTSGIRKRIAPKIETYKLIGFKLNEEEFVIEIERVKEIVKVPLVTRVSKAPHFVEGVVNLRGDILQVVNFHKIMGLENPPISERSRIIVLDDKNVLAAIIVDSVSEVIEVEKEAVQQTPDIVAGERSKFLKGIIKPHRHRNILWLDCGAIYSEFSAQNEKSSTP</sequence>
<name>A0A369KQY4_9BACT</name>